<dbReference type="Gene3D" id="1.10.10.10">
    <property type="entry name" value="Winged helix-like DNA-binding domain superfamily/Winged helix DNA-binding domain"/>
    <property type="match status" value="1"/>
</dbReference>
<evidence type="ECO:0000259" key="7">
    <source>
        <dbReference type="Pfam" id="PF04545"/>
    </source>
</evidence>
<feature type="domain" description="RNA polymerase sigma-70 region 2" evidence="6">
    <location>
        <begin position="22"/>
        <end position="90"/>
    </location>
</feature>
<dbReference type="InterPro" id="IPR013325">
    <property type="entry name" value="RNA_pol_sigma_r2"/>
</dbReference>
<accession>A0A1J4P4P2</accession>
<dbReference type="AlphaFoldDB" id="A0A1J4P4P2"/>
<dbReference type="CDD" id="cd06171">
    <property type="entry name" value="Sigma70_r4"/>
    <property type="match status" value="1"/>
</dbReference>
<proteinExistence type="inferred from homology"/>
<evidence type="ECO:0000259" key="6">
    <source>
        <dbReference type="Pfam" id="PF04542"/>
    </source>
</evidence>
<keyword evidence="3" id="KW-0731">Sigma factor</keyword>
<dbReference type="GO" id="GO:0003677">
    <property type="term" value="F:DNA binding"/>
    <property type="evidence" value="ECO:0007669"/>
    <property type="project" value="UniProtKB-KW"/>
</dbReference>
<dbReference type="Pfam" id="PF04545">
    <property type="entry name" value="Sigma70_r4"/>
    <property type="match status" value="1"/>
</dbReference>
<feature type="domain" description="RNA polymerase sigma-70 region 4" evidence="7">
    <location>
        <begin position="124"/>
        <end position="172"/>
    </location>
</feature>
<dbReference type="PANTHER" id="PTHR43133">
    <property type="entry name" value="RNA POLYMERASE ECF-TYPE SIGMA FACTO"/>
    <property type="match status" value="1"/>
</dbReference>
<dbReference type="GO" id="GO:0006352">
    <property type="term" value="P:DNA-templated transcription initiation"/>
    <property type="evidence" value="ECO:0007669"/>
    <property type="project" value="InterPro"/>
</dbReference>
<dbReference type="STRING" id="1428628.WN71_004065"/>
<dbReference type="SUPFAM" id="SSF88946">
    <property type="entry name" value="Sigma2 domain of RNA polymerase sigma factors"/>
    <property type="match status" value="1"/>
</dbReference>
<dbReference type="InterPro" id="IPR014284">
    <property type="entry name" value="RNA_pol_sigma-70_dom"/>
</dbReference>
<dbReference type="OrthoDB" id="9811152at2"/>
<dbReference type="InterPro" id="IPR007627">
    <property type="entry name" value="RNA_pol_sigma70_r2"/>
</dbReference>
<comment type="similarity">
    <text evidence="1">Belongs to the sigma-70 factor family. ECF subfamily.</text>
</comment>
<comment type="caution">
    <text evidence="8">The sequence shown here is derived from an EMBL/GenBank/DDBJ whole genome shotgun (WGS) entry which is preliminary data.</text>
</comment>
<dbReference type="EMBL" id="LAVA02000008">
    <property type="protein sequence ID" value="OIJ69170.1"/>
    <property type="molecule type" value="Genomic_DNA"/>
</dbReference>
<evidence type="ECO:0000256" key="4">
    <source>
        <dbReference type="ARBA" id="ARBA00023125"/>
    </source>
</evidence>
<dbReference type="GO" id="GO:0016987">
    <property type="term" value="F:sigma factor activity"/>
    <property type="evidence" value="ECO:0007669"/>
    <property type="project" value="UniProtKB-KW"/>
</dbReference>
<organism evidence="8 9">
    <name type="scientific">Streptomyces mangrovisoli</name>
    <dbReference type="NCBI Taxonomy" id="1428628"/>
    <lineage>
        <taxon>Bacteria</taxon>
        <taxon>Bacillati</taxon>
        <taxon>Actinomycetota</taxon>
        <taxon>Actinomycetes</taxon>
        <taxon>Kitasatosporales</taxon>
        <taxon>Streptomycetaceae</taxon>
        <taxon>Streptomyces</taxon>
    </lineage>
</organism>
<evidence type="ECO:0000256" key="5">
    <source>
        <dbReference type="ARBA" id="ARBA00023163"/>
    </source>
</evidence>
<dbReference type="InterPro" id="IPR007630">
    <property type="entry name" value="RNA_pol_sigma70_r4"/>
</dbReference>
<sequence>MNVTVIGSACAVSPEERALRDLYLEHGPALYSYVLRMLGGDTHRTEDILQETLLRCWNKQTLADGEGMAIRPWMFRVARNLVIDAHRTRAARPAEIGGNSWLSDLCAEADDIERMLSSMVVRDALRSLTPAHREALRATIFADRTTQQAAEVLGVPQGTVKSRVYYALRSLRTALEDNGVS</sequence>
<gene>
    <name evidence="8" type="ORF">WN71_004065</name>
</gene>
<dbReference type="PANTHER" id="PTHR43133:SF52">
    <property type="entry name" value="ECF RNA POLYMERASE SIGMA FACTOR SIGL"/>
    <property type="match status" value="1"/>
</dbReference>
<dbReference type="NCBIfam" id="TIGR02937">
    <property type="entry name" value="sigma70-ECF"/>
    <property type="match status" value="1"/>
</dbReference>
<keyword evidence="9" id="KW-1185">Reference proteome</keyword>
<dbReference type="InterPro" id="IPR013324">
    <property type="entry name" value="RNA_pol_sigma_r3/r4-like"/>
</dbReference>
<name>A0A1J4P4P2_9ACTN</name>
<evidence type="ECO:0000256" key="1">
    <source>
        <dbReference type="ARBA" id="ARBA00010641"/>
    </source>
</evidence>
<dbReference type="RefSeq" id="WP_046581684.1">
    <property type="nucleotide sequence ID" value="NZ_LAVA02000008.1"/>
</dbReference>
<dbReference type="InterPro" id="IPR036388">
    <property type="entry name" value="WH-like_DNA-bd_sf"/>
</dbReference>
<dbReference type="Proteomes" id="UP000034196">
    <property type="component" value="Unassembled WGS sequence"/>
</dbReference>
<dbReference type="Gene3D" id="1.10.1740.10">
    <property type="match status" value="1"/>
</dbReference>
<protein>
    <submittedName>
        <fullName evidence="8">RNA polymerase subunit sigma-70</fullName>
    </submittedName>
</protein>
<reference evidence="8" key="1">
    <citation type="submission" date="2016-10" db="EMBL/GenBank/DDBJ databases">
        <title>Genome sequence of Streptomyces mangrovisoli MUSC 149.</title>
        <authorList>
            <person name="Lee L.-H."/>
            <person name="Ser H.-L."/>
        </authorList>
    </citation>
    <scope>NUCLEOTIDE SEQUENCE [LARGE SCALE GENOMIC DNA]</scope>
    <source>
        <strain evidence="8">MUSC 149</strain>
    </source>
</reference>
<keyword evidence="5" id="KW-0804">Transcription</keyword>
<keyword evidence="2" id="KW-0805">Transcription regulation</keyword>
<dbReference type="Pfam" id="PF04542">
    <property type="entry name" value="Sigma70_r2"/>
    <property type="match status" value="1"/>
</dbReference>
<evidence type="ECO:0000256" key="2">
    <source>
        <dbReference type="ARBA" id="ARBA00023015"/>
    </source>
</evidence>
<dbReference type="SUPFAM" id="SSF88659">
    <property type="entry name" value="Sigma3 and sigma4 domains of RNA polymerase sigma factors"/>
    <property type="match status" value="1"/>
</dbReference>
<evidence type="ECO:0000313" key="8">
    <source>
        <dbReference type="EMBL" id="OIJ69170.1"/>
    </source>
</evidence>
<keyword evidence="4" id="KW-0238">DNA-binding</keyword>
<evidence type="ECO:0000313" key="9">
    <source>
        <dbReference type="Proteomes" id="UP000034196"/>
    </source>
</evidence>
<dbReference type="InterPro" id="IPR039425">
    <property type="entry name" value="RNA_pol_sigma-70-like"/>
</dbReference>
<evidence type="ECO:0000256" key="3">
    <source>
        <dbReference type="ARBA" id="ARBA00023082"/>
    </source>
</evidence>